<proteinExistence type="predicted"/>
<keyword evidence="1" id="KW-0472">Membrane</keyword>
<dbReference type="EMBL" id="BOOY01000010">
    <property type="protein sequence ID" value="GIJ02414.1"/>
    <property type="molecule type" value="Genomic_DNA"/>
</dbReference>
<feature type="signal peptide" evidence="2">
    <location>
        <begin position="1"/>
        <end position="25"/>
    </location>
</feature>
<dbReference type="Proteomes" id="UP000652013">
    <property type="component" value="Unassembled WGS sequence"/>
</dbReference>
<keyword evidence="1" id="KW-0812">Transmembrane</keyword>
<feature type="chain" id="PRO_5035153611" description="DUF916 domain-containing protein" evidence="2">
    <location>
        <begin position="26"/>
        <end position="326"/>
    </location>
</feature>
<dbReference type="Gene3D" id="2.60.40.10">
    <property type="entry name" value="Immunoglobulins"/>
    <property type="match status" value="1"/>
</dbReference>
<evidence type="ECO:0000256" key="1">
    <source>
        <dbReference type="SAM" id="Phobius"/>
    </source>
</evidence>
<keyword evidence="4" id="KW-1185">Reference proteome</keyword>
<dbReference type="GO" id="GO:0005975">
    <property type="term" value="P:carbohydrate metabolic process"/>
    <property type="evidence" value="ECO:0007669"/>
    <property type="project" value="UniProtKB-ARBA"/>
</dbReference>
<evidence type="ECO:0000313" key="3">
    <source>
        <dbReference type="EMBL" id="GIJ02414.1"/>
    </source>
</evidence>
<protein>
    <recommendedName>
        <fullName evidence="5">DUF916 domain-containing protein</fullName>
    </recommendedName>
</protein>
<name>A0A8J4DII7_9ACTN</name>
<gene>
    <name evidence="3" type="ORF">Sya03_17660</name>
</gene>
<keyword evidence="2" id="KW-0732">Signal</keyword>
<evidence type="ECO:0000256" key="2">
    <source>
        <dbReference type="SAM" id="SignalP"/>
    </source>
</evidence>
<feature type="transmembrane region" description="Helical" evidence="1">
    <location>
        <begin position="285"/>
        <end position="303"/>
    </location>
</feature>
<organism evidence="3 4">
    <name type="scientific">Spirilliplanes yamanashiensis</name>
    <dbReference type="NCBI Taxonomy" id="42233"/>
    <lineage>
        <taxon>Bacteria</taxon>
        <taxon>Bacillati</taxon>
        <taxon>Actinomycetota</taxon>
        <taxon>Actinomycetes</taxon>
        <taxon>Micromonosporales</taxon>
        <taxon>Micromonosporaceae</taxon>
        <taxon>Spirilliplanes</taxon>
    </lineage>
</organism>
<sequence length="326" mass="33460">MHAPPRTIAAAAAALVLLVPAPVAAAPAPATGGAAWSVQPSSRTGPGNRPFFAYDLAPGGTVTDYVGVTNLGSAPLTLNVYGSDAFTTPAGGYDLLPADRPPVDVGSWLRLARTTVTVPPRSRADIPFTLTAPANASPGDHAGGIVASVTSTAADASGHSTRLEQRVGARIYLRVNGALNPGLRVDGLRAAFAPGWTPFAGRLTLTYTARNTGNVRLGAGQTARVEGLFGLPAGERALEPLPELLPGAAVERTVVLEDVPALVRLSAAVSLAGHTRSTAGTWALSWWYALPLLLVAGAVVLLVRRRRRRATPPGTAAPARQPAAAR</sequence>
<reference evidence="3" key="1">
    <citation type="submission" date="2021-01" db="EMBL/GenBank/DDBJ databases">
        <title>Whole genome shotgun sequence of Spirilliplanes yamanashiensis NBRC 15828.</title>
        <authorList>
            <person name="Komaki H."/>
            <person name="Tamura T."/>
        </authorList>
    </citation>
    <scope>NUCLEOTIDE SEQUENCE</scope>
    <source>
        <strain evidence="3">NBRC 15828</strain>
    </source>
</reference>
<dbReference type="AlphaFoldDB" id="A0A8J4DII7"/>
<dbReference type="RefSeq" id="WP_203937725.1">
    <property type="nucleotide sequence ID" value="NZ_BAAAGJ010000012.1"/>
</dbReference>
<evidence type="ECO:0000313" key="4">
    <source>
        <dbReference type="Proteomes" id="UP000652013"/>
    </source>
</evidence>
<comment type="caution">
    <text evidence="3">The sequence shown here is derived from an EMBL/GenBank/DDBJ whole genome shotgun (WGS) entry which is preliminary data.</text>
</comment>
<evidence type="ECO:0008006" key="5">
    <source>
        <dbReference type="Google" id="ProtNLM"/>
    </source>
</evidence>
<dbReference type="InterPro" id="IPR013783">
    <property type="entry name" value="Ig-like_fold"/>
</dbReference>
<accession>A0A8J4DII7</accession>
<keyword evidence="1" id="KW-1133">Transmembrane helix</keyword>